<gene>
    <name evidence="7" type="ORF">ACFPBZ_06560</name>
</gene>
<dbReference type="EC" id="6.2.1.16" evidence="7"/>
<evidence type="ECO:0000256" key="2">
    <source>
        <dbReference type="ARBA" id="ARBA00022598"/>
    </source>
</evidence>
<evidence type="ECO:0000256" key="4">
    <source>
        <dbReference type="ARBA" id="ARBA00022840"/>
    </source>
</evidence>
<keyword evidence="4" id="KW-0067">ATP-binding</keyword>
<dbReference type="PROSITE" id="PS00455">
    <property type="entry name" value="AMP_BINDING"/>
    <property type="match status" value="1"/>
</dbReference>
<dbReference type="InterPro" id="IPR045851">
    <property type="entry name" value="AMP-bd_C_sf"/>
</dbReference>
<dbReference type="InterPro" id="IPR032387">
    <property type="entry name" value="ACAS_N"/>
</dbReference>
<keyword evidence="8" id="KW-1185">Reference proteome</keyword>
<evidence type="ECO:0000259" key="6">
    <source>
        <dbReference type="Pfam" id="PF16177"/>
    </source>
</evidence>
<evidence type="ECO:0000259" key="5">
    <source>
        <dbReference type="Pfam" id="PF00501"/>
    </source>
</evidence>
<comment type="caution">
    <text evidence="7">The sequence shown here is derived from an EMBL/GenBank/DDBJ whole genome shotgun (WGS) entry which is preliminary data.</text>
</comment>
<evidence type="ECO:0000256" key="1">
    <source>
        <dbReference type="ARBA" id="ARBA00006432"/>
    </source>
</evidence>
<keyword evidence="3" id="KW-0547">Nucleotide-binding</keyword>
<dbReference type="InterPro" id="IPR005914">
    <property type="entry name" value="Acac_CoA_synth"/>
</dbReference>
<organism evidence="7 8">
    <name type="scientific">Actinomycetospora atypica</name>
    <dbReference type="NCBI Taxonomy" id="1290095"/>
    <lineage>
        <taxon>Bacteria</taxon>
        <taxon>Bacillati</taxon>
        <taxon>Actinomycetota</taxon>
        <taxon>Actinomycetes</taxon>
        <taxon>Pseudonocardiales</taxon>
        <taxon>Pseudonocardiaceae</taxon>
        <taxon>Actinomycetospora</taxon>
    </lineage>
</organism>
<dbReference type="Proteomes" id="UP001595947">
    <property type="component" value="Unassembled WGS sequence"/>
</dbReference>
<dbReference type="Pfam" id="PF00501">
    <property type="entry name" value="AMP-binding"/>
    <property type="match status" value="1"/>
</dbReference>
<dbReference type="InterPro" id="IPR020845">
    <property type="entry name" value="AMP-binding_CS"/>
</dbReference>
<dbReference type="RefSeq" id="WP_378035214.1">
    <property type="nucleotide sequence ID" value="NZ_JBHSIV010000005.1"/>
</dbReference>
<name>A0ABV9YGJ0_9PSEU</name>
<dbReference type="SUPFAM" id="SSF56801">
    <property type="entry name" value="Acetyl-CoA synthetase-like"/>
    <property type="match status" value="1"/>
</dbReference>
<evidence type="ECO:0000313" key="7">
    <source>
        <dbReference type="EMBL" id="MFC5061860.1"/>
    </source>
</evidence>
<keyword evidence="2 7" id="KW-0436">Ligase</keyword>
<sequence>MTAVEGPQLLRAPGPLDGTGIGAYRDHLASVRGLEFEDYTDMWHWSVADPEAFWASIWEHYRVPGTYERVLGSTTMPGAQWFPGARLNYAAHMLGTDADLDRPAIIARSQTRGPRDLTFGELRDQVGRARAGLQRLGVGRGDRVVGYLPHVPETIVAFLAAASLGAVWAACAPEFGAHSVVDRLAQVEPTVLLAVASYRYGDKEIDQRDELARIREGLPTVRYVVGLDYGPHPVPDAMTWDELLAEPGPLEFAELDFDHPLYVLFSSGTTGLPKAIVHGHGGILLEHLRLFGLHFDIRPGDRTLWFTTTAWAMWNITISVLLHRGAVVLLDGNPLWPDLEAQWRLAAETGVALLGASPGFLSACRKAGVVPPRWPQLRQLGTTGAPLPAEVFDWVYEHLGPDIVLNPLSGGTDVCSGFVGGSPWQPVYRGEMSGPCLGHDVAAFDEDGHSVVEQLGELVVRAPMPSMPVGFWNDPDGERYREAYFDTYPGVWRHGDWVRFTDRGSCVITGRSDATLNRGGVRLGTAEFYDVVEAMAEVADSLVVHLEDDEGGAGELLLFVALVPGAELDDDLRARIATALRRNLSPRHVPDLIAAVPAVPRTLTGKKLERPVKQVLRGRPVDEVISADAVAGADAVPAFLEAHRASR</sequence>
<feature type="domain" description="Acetyl-coenzyme A synthetase N-terminal" evidence="6">
    <location>
        <begin position="39"/>
        <end position="91"/>
    </location>
</feature>
<dbReference type="Gene3D" id="3.40.50.12780">
    <property type="entry name" value="N-terminal domain of ligase-like"/>
    <property type="match status" value="1"/>
</dbReference>
<dbReference type="PANTHER" id="PTHR42921">
    <property type="entry name" value="ACETOACETYL-COA SYNTHETASE"/>
    <property type="match status" value="1"/>
</dbReference>
<feature type="domain" description="AMP-dependent synthetase/ligase" evidence="5">
    <location>
        <begin position="101"/>
        <end position="463"/>
    </location>
</feature>
<dbReference type="NCBIfam" id="TIGR01217">
    <property type="entry name" value="ac_ac_CoA_syn"/>
    <property type="match status" value="1"/>
</dbReference>
<dbReference type="NCBIfam" id="NF002937">
    <property type="entry name" value="PRK03584.1"/>
    <property type="match status" value="1"/>
</dbReference>
<dbReference type="Pfam" id="PF16177">
    <property type="entry name" value="ACAS_N"/>
    <property type="match status" value="1"/>
</dbReference>
<evidence type="ECO:0000313" key="8">
    <source>
        <dbReference type="Proteomes" id="UP001595947"/>
    </source>
</evidence>
<dbReference type="Gene3D" id="3.30.300.30">
    <property type="match status" value="1"/>
</dbReference>
<accession>A0ABV9YGJ0</accession>
<dbReference type="EMBL" id="JBHSIV010000005">
    <property type="protein sequence ID" value="MFC5061860.1"/>
    <property type="molecule type" value="Genomic_DNA"/>
</dbReference>
<reference evidence="8" key="1">
    <citation type="journal article" date="2019" name="Int. J. Syst. Evol. Microbiol.">
        <title>The Global Catalogue of Microorganisms (GCM) 10K type strain sequencing project: providing services to taxonomists for standard genome sequencing and annotation.</title>
        <authorList>
            <consortium name="The Broad Institute Genomics Platform"/>
            <consortium name="The Broad Institute Genome Sequencing Center for Infectious Disease"/>
            <person name="Wu L."/>
            <person name="Ma J."/>
        </authorList>
    </citation>
    <scope>NUCLEOTIDE SEQUENCE [LARGE SCALE GENOMIC DNA]</scope>
    <source>
        <strain evidence="8">CGMCC 4.7093</strain>
    </source>
</reference>
<protein>
    <submittedName>
        <fullName evidence="7">Acetoacetate--CoA ligase</fullName>
        <ecNumber evidence="7">6.2.1.16</ecNumber>
    </submittedName>
</protein>
<dbReference type="InterPro" id="IPR000873">
    <property type="entry name" value="AMP-dep_synth/lig_dom"/>
</dbReference>
<dbReference type="PANTHER" id="PTHR42921:SF1">
    <property type="entry name" value="ACETOACETYL-COA SYNTHETASE"/>
    <property type="match status" value="1"/>
</dbReference>
<proteinExistence type="inferred from homology"/>
<comment type="similarity">
    <text evidence="1">Belongs to the ATP-dependent AMP-binding enzyme family.</text>
</comment>
<dbReference type="InterPro" id="IPR042099">
    <property type="entry name" value="ANL_N_sf"/>
</dbReference>
<dbReference type="GO" id="GO:0030729">
    <property type="term" value="F:acetoacetate-CoA ligase activity"/>
    <property type="evidence" value="ECO:0007669"/>
    <property type="project" value="UniProtKB-EC"/>
</dbReference>
<evidence type="ECO:0000256" key="3">
    <source>
        <dbReference type="ARBA" id="ARBA00022741"/>
    </source>
</evidence>